<dbReference type="EMBL" id="CP032317">
    <property type="protein sequence ID" value="AYA37536.1"/>
    <property type="molecule type" value="Genomic_DNA"/>
</dbReference>
<evidence type="ECO:0008006" key="3">
    <source>
        <dbReference type="Google" id="ProtNLM"/>
    </source>
</evidence>
<evidence type="ECO:0000313" key="1">
    <source>
        <dbReference type="EMBL" id="AYA37536.1"/>
    </source>
</evidence>
<dbReference type="AlphaFoldDB" id="A0A3B7RE74"/>
<reference evidence="1 2" key="1">
    <citation type="submission" date="2018-09" db="EMBL/GenBank/DDBJ databases">
        <title>Hymenobacter medium sp. nov., isolated from R2A medium.</title>
        <authorList>
            <person name="Yingchao G."/>
        </authorList>
    </citation>
    <scope>NUCLEOTIDE SEQUENCE [LARGE SCALE GENOMIC DNA]</scope>
    <source>
        <strain evidence="2">sh-6</strain>
    </source>
</reference>
<protein>
    <recommendedName>
        <fullName evidence="3">STAS/SEC14 domain-containing protein</fullName>
    </recommendedName>
</protein>
<sequence>MVTRLLHETPVLALSHDEFTDWLYLEWYGAPTLAQVQESCAIIGQVLREDNTQKVLCDISQVVHPNQEAVQWALTEWLPTVRNVGLRYVAWVYSQHYIIGRETFDRLHVLLTDPVVAAFDDLASAYDWLQQQA</sequence>
<evidence type="ECO:0000313" key="2">
    <source>
        <dbReference type="Proteomes" id="UP000262802"/>
    </source>
</evidence>
<accession>A0A3B7RE74</accession>
<gene>
    <name evidence="1" type="ORF">D3Y59_11050</name>
</gene>
<keyword evidence="2" id="KW-1185">Reference proteome</keyword>
<name>A0A3B7RE74_9BACT</name>
<dbReference type="KEGG" id="hyh:D3Y59_11050"/>
<organism evidence="1 2">
    <name type="scientific">Hymenobacter oligotrophus</name>
    <dbReference type="NCBI Taxonomy" id="2319843"/>
    <lineage>
        <taxon>Bacteria</taxon>
        <taxon>Pseudomonadati</taxon>
        <taxon>Bacteroidota</taxon>
        <taxon>Cytophagia</taxon>
        <taxon>Cytophagales</taxon>
        <taxon>Hymenobacteraceae</taxon>
        <taxon>Hymenobacter</taxon>
    </lineage>
</organism>
<proteinExistence type="predicted"/>
<dbReference type="RefSeq" id="WP_119445103.1">
    <property type="nucleotide sequence ID" value="NZ_CP032317.1"/>
</dbReference>
<dbReference type="OrthoDB" id="893408at2"/>
<dbReference type="Proteomes" id="UP000262802">
    <property type="component" value="Chromosome"/>
</dbReference>